<feature type="coiled-coil region" evidence="1">
    <location>
        <begin position="263"/>
        <end position="320"/>
    </location>
</feature>
<dbReference type="SMART" id="SM00530">
    <property type="entry name" value="HTH_XRE"/>
    <property type="match status" value="1"/>
</dbReference>
<accession>A0A0P1EAZ2</accession>
<evidence type="ECO:0000259" key="2">
    <source>
        <dbReference type="PROSITE" id="PS50943"/>
    </source>
</evidence>
<gene>
    <name evidence="3" type="ORF">RUA4292_00589</name>
</gene>
<reference evidence="3 4" key="1">
    <citation type="submission" date="2015-09" db="EMBL/GenBank/DDBJ databases">
        <authorList>
            <consortium name="Swine Surveillance"/>
        </authorList>
    </citation>
    <scope>NUCLEOTIDE SEQUENCE [LARGE SCALE GENOMIC DNA]</scope>
    <source>
        <strain evidence="3 4">CECT 4292</strain>
    </source>
</reference>
<feature type="domain" description="HTH cro/C1-type" evidence="2">
    <location>
        <begin position="8"/>
        <end position="62"/>
    </location>
</feature>
<dbReference type="GO" id="GO:0003677">
    <property type="term" value="F:DNA binding"/>
    <property type="evidence" value="ECO:0007669"/>
    <property type="project" value="InterPro"/>
</dbReference>
<evidence type="ECO:0000256" key="1">
    <source>
        <dbReference type="SAM" id="Coils"/>
    </source>
</evidence>
<keyword evidence="1" id="KW-0175">Coiled coil</keyword>
<dbReference type="Gene3D" id="1.10.260.40">
    <property type="entry name" value="lambda repressor-like DNA-binding domains"/>
    <property type="match status" value="1"/>
</dbReference>
<dbReference type="EMBL" id="CYPU01000011">
    <property type="protein sequence ID" value="CUH46423.1"/>
    <property type="molecule type" value="Genomic_DNA"/>
</dbReference>
<dbReference type="SUPFAM" id="SSF47413">
    <property type="entry name" value="lambda repressor-like DNA-binding domains"/>
    <property type="match status" value="1"/>
</dbReference>
<name>A0A0P1EAZ2_9RHOB</name>
<organism evidence="3 4">
    <name type="scientific">Ruegeria atlantica</name>
    <dbReference type="NCBI Taxonomy" id="81569"/>
    <lineage>
        <taxon>Bacteria</taxon>
        <taxon>Pseudomonadati</taxon>
        <taxon>Pseudomonadota</taxon>
        <taxon>Alphaproteobacteria</taxon>
        <taxon>Rhodobacterales</taxon>
        <taxon>Roseobacteraceae</taxon>
        <taxon>Ruegeria</taxon>
    </lineage>
</organism>
<evidence type="ECO:0000313" key="4">
    <source>
        <dbReference type="Proteomes" id="UP000050783"/>
    </source>
</evidence>
<proteinExistence type="predicted"/>
<dbReference type="PROSITE" id="PS50943">
    <property type="entry name" value="HTH_CROC1"/>
    <property type="match status" value="1"/>
</dbReference>
<dbReference type="InterPro" id="IPR001387">
    <property type="entry name" value="Cro/C1-type_HTH"/>
</dbReference>
<protein>
    <submittedName>
        <fullName evidence="3">Helix-turn-helix</fullName>
    </submittedName>
</protein>
<sequence>MAFDKKKLKAAMKKKGVSQARLAELLGKGERTVARWLSSKSRLKQDQIESICEVLAIAPEEIDEDWKGEVESSRKVAVGARITTSSSNGYYLLKQRYGVTQTQLIELAPLMFAILAKLALQRPEQRLVELHHAYEQADKPFSPMIDNYEQERLAAEIKVAATQDIFEPVPDPMIDISDLDQSDMPNLLCLLLRHLAEGTGIDLPREWGVGSRCPNSQGIDFDRMAISELTMGDDALNASIINGDVKLDQMDQHLELSELADERIVWLREKAEAANELRRLEKEKRRKEREAWLRANPKEAKKAAKERAEREERIKSLFKKLGIER</sequence>
<dbReference type="InterPro" id="IPR010982">
    <property type="entry name" value="Lambda_DNA-bd_dom_sf"/>
</dbReference>
<evidence type="ECO:0000313" key="3">
    <source>
        <dbReference type="EMBL" id="CUH46423.1"/>
    </source>
</evidence>
<dbReference type="Pfam" id="PF01381">
    <property type="entry name" value="HTH_3"/>
    <property type="match status" value="1"/>
</dbReference>
<dbReference type="AlphaFoldDB" id="A0A0P1EAZ2"/>
<dbReference type="CDD" id="cd00093">
    <property type="entry name" value="HTH_XRE"/>
    <property type="match status" value="1"/>
</dbReference>
<dbReference type="Proteomes" id="UP000050783">
    <property type="component" value="Unassembled WGS sequence"/>
</dbReference>